<dbReference type="Proteomes" id="UP001205843">
    <property type="component" value="Unassembled WGS sequence"/>
</dbReference>
<dbReference type="GO" id="GO:0032259">
    <property type="term" value="P:methylation"/>
    <property type="evidence" value="ECO:0007669"/>
    <property type="project" value="UniProtKB-KW"/>
</dbReference>
<dbReference type="PANTHER" id="PTHR44068">
    <property type="entry name" value="ZGC:194242"/>
    <property type="match status" value="1"/>
</dbReference>
<keyword evidence="2 6" id="KW-0808">Transferase</keyword>
<evidence type="ECO:0000256" key="2">
    <source>
        <dbReference type="ARBA" id="ARBA00022679"/>
    </source>
</evidence>
<dbReference type="PANTHER" id="PTHR44068:SF11">
    <property type="entry name" value="GERANYL DIPHOSPHATE 2-C-METHYLTRANSFERASE"/>
    <property type="match status" value="1"/>
</dbReference>
<name>A0AAE3KAV1_9GAMM</name>
<proteinExistence type="predicted"/>
<dbReference type="EMBL" id="JALJXV010000002">
    <property type="protein sequence ID" value="MCP1674029.1"/>
    <property type="molecule type" value="Genomic_DNA"/>
</dbReference>
<gene>
    <name evidence="6" type="ORF">J2T57_001128</name>
</gene>
<reference evidence="6" key="1">
    <citation type="submission" date="2022-03" db="EMBL/GenBank/DDBJ databases">
        <title>Genomic Encyclopedia of Type Strains, Phase III (KMG-III): the genomes of soil and plant-associated and newly described type strains.</title>
        <authorList>
            <person name="Whitman W."/>
        </authorList>
    </citation>
    <scope>NUCLEOTIDE SEQUENCE</scope>
    <source>
        <strain evidence="6">ANL 6-2</strain>
    </source>
</reference>
<dbReference type="InterPro" id="IPR050447">
    <property type="entry name" value="Erg6_SMT_methyltransf"/>
</dbReference>
<dbReference type="SUPFAM" id="SSF53335">
    <property type="entry name" value="S-adenosyl-L-methionine-dependent methyltransferases"/>
    <property type="match status" value="1"/>
</dbReference>
<dbReference type="FunFam" id="3.40.50.150:FF:000461">
    <property type="entry name" value="Sarcosine/dimethylglycine N-methyltransferase"/>
    <property type="match status" value="1"/>
</dbReference>
<dbReference type="Pfam" id="PF08241">
    <property type="entry name" value="Methyltransf_11"/>
    <property type="match status" value="1"/>
</dbReference>
<sequence>MTEQRRRAARTARNYYDTADADNFYRRLWGGEDIHLGLYGRDDVDIYSASRRTIAAMAAMLPALDADKHILDLGAGYGGSARWLAREYACRVTALNISHRENTRNLRLTDQQNLEDRIQVLEGSFEDVPIADGSIDVVWSQDALLHSGDRPRVLSEAVRVLEPGGHLIFTDPMQADDARGGLEPILARLQLQSMGSREFYEQTLAGLGMRLLRYDDHSDMVARHYGAVLEALITQRESLQQDISSEYLERMAEGLRHWIAGGQQGLLHWGIYLFRKPDFPD</sequence>
<evidence type="ECO:0000256" key="3">
    <source>
        <dbReference type="ARBA" id="ARBA00022691"/>
    </source>
</evidence>
<evidence type="ECO:0000256" key="4">
    <source>
        <dbReference type="ARBA" id="ARBA00060542"/>
    </source>
</evidence>
<evidence type="ECO:0000256" key="1">
    <source>
        <dbReference type="ARBA" id="ARBA00022603"/>
    </source>
</evidence>
<feature type="domain" description="Methyltransferase type 11" evidence="5">
    <location>
        <begin position="71"/>
        <end position="169"/>
    </location>
</feature>
<evidence type="ECO:0000313" key="7">
    <source>
        <dbReference type="Proteomes" id="UP001205843"/>
    </source>
</evidence>
<keyword evidence="7" id="KW-1185">Reference proteome</keyword>
<organism evidence="6 7">
    <name type="scientific">Natronocella acetinitrilica</name>
    <dbReference type="NCBI Taxonomy" id="414046"/>
    <lineage>
        <taxon>Bacteria</taxon>
        <taxon>Pseudomonadati</taxon>
        <taxon>Pseudomonadota</taxon>
        <taxon>Gammaproteobacteria</taxon>
        <taxon>Chromatiales</taxon>
        <taxon>Ectothiorhodospiraceae</taxon>
        <taxon>Natronocella</taxon>
    </lineage>
</organism>
<dbReference type="InterPro" id="IPR013216">
    <property type="entry name" value="Methyltransf_11"/>
</dbReference>
<dbReference type="GO" id="GO:0052729">
    <property type="term" value="F:dimethylglycine N-methyltransferase activity"/>
    <property type="evidence" value="ECO:0007669"/>
    <property type="project" value="UniProtKB-ARBA"/>
</dbReference>
<keyword evidence="1 6" id="KW-0489">Methyltransferase</keyword>
<evidence type="ECO:0000259" key="5">
    <source>
        <dbReference type="Pfam" id="PF08241"/>
    </source>
</evidence>
<dbReference type="InterPro" id="IPR029063">
    <property type="entry name" value="SAM-dependent_MTases_sf"/>
</dbReference>
<dbReference type="RefSeq" id="WP_253475490.1">
    <property type="nucleotide sequence ID" value="NZ_JALJXV010000002.1"/>
</dbReference>
<dbReference type="EC" id="2.1.1.157" evidence="6"/>
<dbReference type="Gene3D" id="3.40.50.150">
    <property type="entry name" value="Vaccinia Virus protein VP39"/>
    <property type="match status" value="1"/>
</dbReference>
<keyword evidence="3" id="KW-0949">S-adenosyl-L-methionine</keyword>
<comment type="pathway">
    <text evidence="4">Amine and polyamine biosynthesis; betaine biosynthesis via glycine pathway; betaine from glycine: step 3/3.</text>
</comment>
<evidence type="ECO:0000313" key="6">
    <source>
        <dbReference type="EMBL" id="MCP1674029.1"/>
    </source>
</evidence>
<protein>
    <submittedName>
        <fullName evidence="6">Sarcosine/dimethylglycine N-methyltransferase</fullName>
        <ecNumber evidence="6">2.1.1.157</ecNumber>
    </submittedName>
</protein>
<dbReference type="CDD" id="cd02440">
    <property type="entry name" value="AdoMet_MTases"/>
    <property type="match status" value="1"/>
</dbReference>
<accession>A0AAE3KAV1</accession>
<dbReference type="AlphaFoldDB" id="A0AAE3KAV1"/>
<dbReference type="GO" id="GO:0019286">
    <property type="term" value="P:glycine betaine biosynthetic process from glycine"/>
    <property type="evidence" value="ECO:0007669"/>
    <property type="project" value="UniProtKB-ARBA"/>
</dbReference>
<comment type="caution">
    <text evidence="6">The sequence shown here is derived from an EMBL/GenBank/DDBJ whole genome shotgun (WGS) entry which is preliminary data.</text>
</comment>